<dbReference type="PANTHER" id="PTHR35500">
    <property type="entry name" value="OS03G0108700 PROTEIN"/>
    <property type="match status" value="1"/>
</dbReference>
<sequence length="133" mass="15098">MELEVADVTNKRLKPSEEDNETTQTGSEIAKATEEETAAATLASEQMELEIANILEKINRFTNLVSELLESGKSMLKELSNEFEERIILVHKEQMEKWQEEIKELRLLDTSNEEADALLGNAKYLLQNVQGES</sequence>
<name>A0A1S4A1A5_TOBAC</name>
<accession>A0A1S4A1A5</accession>
<proteinExistence type="predicted"/>
<evidence type="ECO:0000313" key="3">
    <source>
        <dbReference type="RefSeq" id="XP_016470379.1"/>
    </source>
</evidence>
<protein>
    <recommendedName>
        <fullName evidence="5">Knotted 1-binding protein 36</fullName>
    </recommendedName>
</protein>
<evidence type="ECO:0000256" key="1">
    <source>
        <dbReference type="SAM" id="MobiDB-lite"/>
    </source>
</evidence>
<dbReference type="RefSeq" id="XP_016470380.1">
    <property type="nucleotide sequence ID" value="XM_016614894.1"/>
</dbReference>
<keyword evidence="2" id="KW-1185">Reference proteome</keyword>
<evidence type="ECO:0000313" key="4">
    <source>
        <dbReference type="RefSeq" id="XP_016470380.1"/>
    </source>
</evidence>
<dbReference type="AlphaFoldDB" id="A0A1S4A1A5"/>
<dbReference type="OrthoDB" id="1933196at2759"/>
<dbReference type="PaxDb" id="4097-A0A1S4A1A5"/>
<dbReference type="OMA" id="EMELHIA"/>
<dbReference type="GeneID" id="107792658"/>
<reference evidence="3 4" key="2">
    <citation type="submission" date="2025-04" db="UniProtKB">
        <authorList>
            <consortium name="RefSeq"/>
        </authorList>
    </citation>
    <scope>IDENTIFICATION</scope>
</reference>
<dbReference type="PANTHER" id="PTHR35500:SF1">
    <property type="entry name" value="OS03G0108700 PROTEIN"/>
    <property type="match status" value="1"/>
</dbReference>
<evidence type="ECO:0000313" key="2">
    <source>
        <dbReference type="Proteomes" id="UP000790787"/>
    </source>
</evidence>
<dbReference type="Proteomes" id="UP000790787">
    <property type="component" value="Chromosome 6"/>
</dbReference>
<evidence type="ECO:0008006" key="5">
    <source>
        <dbReference type="Google" id="ProtNLM"/>
    </source>
</evidence>
<dbReference type="KEGG" id="nta:107792658"/>
<dbReference type="STRING" id="4097.A0A1S4A1A5"/>
<reference key="1">
    <citation type="journal article" date="2014" name="Nat. Commun.">
        <title>The tobacco genome sequence and its comparison with those of tomato and potato.</title>
        <authorList>
            <person name="Sierro N."/>
            <person name="Battey J.N."/>
            <person name="Ouadi S."/>
            <person name="Bakaher N."/>
            <person name="Bovet L."/>
            <person name="Willig A."/>
            <person name="Goepfert S."/>
            <person name="Peitsch M.C."/>
            <person name="Ivanov N.V."/>
        </authorList>
    </citation>
    <scope>NUCLEOTIDE SEQUENCE [LARGE SCALE GENOMIC DNA]</scope>
    <source>
        <strain>cv. TN90</strain>
    </source>
</reference>
<feature type="region of interest" description="Disordered" evidence="1">
    <location>
        <begin position="1"/>
        <end position="37"/>
    </location>
</feature>
<gene>
    <name evidence="3 4" type="primary">LOC107792658</name>
</gene>
<organism evidence="3">
    <name type="scientific">Nicotiana tabacum</name>
    <name type="common">Common tobacco</name>
    <dbReference type="NCBI Taxonomy" id="4097"/>
    <lineage>
        <taxon>Eukaryota</taxon>
        <taxon>Viridiplantae</taxon>
        <taxon>Streptophyta</taxon>
        <taxon>Embryophyta</taxon>
        <taxon>Tracheophyta</taxon>
        <taxon>Spermatophyta</taxon>
        <taxon>Magnoliopsida</taxon>
        <taxon>eudicotyledons</taxon>
        <taxon>Gunneridae</taxon>
        <taxon>Pentapetalae</taxon>
        <taxon>asterids</taxon>
        <taxon>lamiids</taxon>
        <taxon>Solanales</taxon>
        <taxon>Solanaceae</taxon>
        <taxon>Nicotianoideae</taxon>
        <taxon>Nicotianeae</taxon>
        <taxon>Nicotiana</taxon>
    </lineage>
</organism>
<dbReference type="RefSeq" id="XP_016470379.1">
    <property type="nucleotide sequence ID" value="XM_016614893.1"/>
</dbReference>